<dbReference type="InterPro" id="IPR005814">
    <property type="entry name" value="Aminotrans_3"/>
</dbReference>
<keyword evidence="5" id="KW-1185">Reference proteome</keyword>
<gene>
    <name evidence="4" type="ORF">GCM10011505_41310</name>
</gene>
<protein>
    <recommendedName>
        <fullName evidence="6">Aspartate aminotransferase family protein</fullName>
    </recommendedName>
</protein>
<dbReference type="Gene3D" id="3.40.640.10">
    <property type="entry name" value="Type I PLP-dependent aspartate aminotransferase-like (Major domain)"/>
    <property type="match status" value="1"/>
</dbReference>
<evidence type="ECO:0000256" key="2">
    <source>
        <dbReference type="ARBA" id="ARBA00022679"/>
    </source>
</evidence>
<dbReference type="InterPro" id="IPR015422">
    <property type="entry name" value="PyrdxlP-dep_Trfase_small"/>
</dbReference>
<keyword evidence="2" id="KW-0808">Transferase</keyword>
<organism evidence="4 5">
    <name type="scientific">Tistrella bauzanensis</name>
    <dbReference type="NCBI Taxonomy" id="657419"/>
    <lineage>
        <taxon>Bacteria</taxon>
        <taxon>Pseudomonadati</taxon>
        <taxon>Pseudomonadota</taxon>
        <taxon>Alphaproteobacteria</taxon>
        <taxon>Geminicoccales</taxon>
        <taxon>Geminicoccaceae</taxon>
        <taxon>Tistrella</taxon>
    </lineage>
</organism>
<dbReference type="PANTHER" id="PTHR42684:SF3">
    <property type="entry name" value="ADENOSYLMETHIONINE-8-AMINO-7-OXONONANOATE AMINOTRANSFERASE"/>
    <property type="match status" value="1"/>
</dbReference>
<dbReference type="InterPro" id="IPR015424">
    <property type="entry name" value="PyrdxlP-dep_Trfase"/>
</dbReference>
<dbReference type="Gene3D" id="3.90.1150.10">
    <property type="entry name" value="Aspartate Aminotransferase, domain 1"/>
    <property type="match status" value="1"/>
</dbReference>
<proteinExistence type="predicted"/>
<evidence type="ECO:0000256" key="3">
    <source>
        <dbReference type="ARBA" id="ARBA00022898"/>
    </source>
</evidence>
<dbReference type="EMBL" id="BMDZ01000065">
    <property type="protein sequence ID" value="GGB56118.1"/>
    <property type="molecule type" value="Genomic_DNA"/>
</dbReference>
<evidence type="ECO:0000313" key="5">
    <source>
        <dbReference type="Proteomes" id="UP000603352"/>
    </source>
</evidence>
<evidence type="ECO:0000313" key="4">
    <source>
        <dbReference type="EMBL" id="GGB56118.1"/>
    </source>
</evidence>
<accession>A0ABQ1J100</accession>
<dbReference type="InterPro" id="IPR015421">
    <property type="entry name" value="PyrdxlP-dep_Trfase_major"/>
</dbReference>
<dbReference type="Pfam" id="PF00202">
    <property type="entry name" value="Aminotran_3"/>
    <property type="match status" value="1"/>
</dbReference>
<dbReference type="Proteomes" id="UP000603352">
    <property type="component" value="Unassembled WGS sequence"/>
</dbReference>
<name>A0ABQ1J100_9PROT</name>
<evidence type="ECO:0008006" key="6">
    <source>
        <dbReference type="Google" id="ProtNLM"/>
    </source>
</evidence>
<keyword evidence="1" id="KW-0032">Aminotransferase</keyword>
<comment type="caution">
    <text evidence="4">The sequence shown here is derived from an EMBL/GenBank/DDBJ whole genome shotgun (WGS) entry which is preliminary data.</text>
</comment>
<reference evidence="5" key="1">
    <citation type="journal article" date="2019" name="Int. J. Syst. Evol. Microbiol.">
        <title>The Global Catalogue of Microorganisms (GCM) 10K type strain sequencing project: providing services to taxonomists for standard genome sequencing and annotation.</title>
        <authorList>
            <consortium name="The Broad Institute Genomics Platform"/>
            <consortium name="The Broad Institute Genome Sequencing Center for Infectious Disease"/>
            <person name="Wu L."/>
            <person name="Ma J."/>
        </authorList>
    </citation>
    <scope>NUCLEOTIDE SEQUENCE [LARGE SCALE GENOMIC DNA]</scope>
    <source>
        <strain evidence="5">CGMCC 1.10188</strain>
    </source>
</reference>
<sequence length="144" mass="15783">MFFSGFTYSGHPVAAAAALANLDVIERDGLLAHVRRVMPHFAARLRALEDLPVVAEVRVIGLMAGVECTLDAAHPDEDRDYALTLRVDRHCQRMGLLVRPVYNMCVMSPPLIITEAQIDRMVDILRAGIEQAMAEVAAESRASA</sequence>
<dbReference type="PANTHER" id="PTHR42684">
    <property type="entry name" value="ADENOSYLMETHIONINE-8-AMINO-7-OXONONANOATE AMINOTRANSFERASE"/>
    <property type="match status" value="1"/>
</dbReference>
<dbReference type="SUPFAM" id="SSF53383">
    <property type="entry name" value="PLP-dependent transferases"/>
    <property type="match status" value="1"/>
</dbReference>
<keyword evidence="3" id="KW-0663">Pyridoxal phosphate</keyword>
<evidence type="ECO:0000256" key="1">
    <source>
        <dbReference type="ARBA" id="ARBA00022576"/>
    </source>
</evidence>